<accession>A0ABY9KTT6</accession>
<protein>
    <submittedName>
        <fullName evidence="1">DUF1934 domain-containing protein</fullName>
    </submittedName>
</protein>
<organism evidence="1 2">
    <name type="scientific">Aciduricibacillus chroicocephali</name>
    <dbReference type="NCBI Taxonomy" id="3054939"/>
    <lineage>
        <taxon>Bacteria</taxon>
        <taxon>Bacillati</taxon>
        <taxon>Bacillota</taxon>
        <taxon>Bacilli</taxon>
        <taxon>Bacillales</taxon>
        <taxon>Bacillaceae</taxon>
        <taxon>Aciduricibacillus</taxon>
    </lineage>
</organism>
<proteinExistence type="predicted"/>
<dbReference type="InterPro" id="IPR015231">
    <property type="entry name" value="DUF1934"/>
</dbReference>
<dbReference type="Proteomes" id="UP001180087">
    <property type="component" value="Chromosome"/>
</dbReference>
<dbReference type="RefSeq" id="WP_348027057.1">
    <property type="nucleotide sequence ID" value="NZ_CP129113.1"/>
</dbReference>
<dbReference type="EMBL" id="CP129113">
    <property type="protein sequence ID" value="WLV24238.1"/>
    <property type="molecule type" value="Genomic_DNA"/>
</dbReference>
<name>A0ABY9KTT6_9BACI</name>
<sequence>MKSDKIPVLIRLETVISDDNGEERNSSSHTGMLRRVEHADVITYEEEYEGSMIRNLVTVKSASASIKRSGAVGMHQSFKPDGITENVYQHPHGSLHMETRTERFFHGKGPEGGKLEIAYTVRLNGQEERNHQLMFEYEKEADGE</sequence>
<evidence type="ECO:0000313" key="1">
    <source>
        <dbReference type="EMBL" id="WLV24238.1"/>
    </source>
</evidence>
<evidence type="ECO:0000313" key="2">
    <source>
        <dbReference type="Proteomes" id="UP001180087"/>
    </source>
</evidence>
<reference evidence="1" key="1">
    <citation type="submission" date="2023-06" db="EMBL/GenBank/DDBJ databases">
        <title>A Treasure from Seagulls: Isolation and Description of Aciduricobacillus qingdaonensis gen. nov., sp. nov., a Rare Obligately Uric Acid-utilizing Member in the Family Bacillaceae.</title>
        <authorList>
            <person name="Liu W."/>
            <person name="Wang B."/>
        </authorList>
    </citation>
    <scope>NUCLEOTIDE SEQUENCE</scope>
    <source>
        <strain evidence="1">44XB</strain>
    </source>
</reference>
<dbReference type="Gene3D" id="2.40.128.20">
    <property type="match status" value="1"/>
</dbReference>
<dbReference type="Pfam" id="PF09148">
    <property type="entry name" value="DUF1934"/>
    <property type="match status" value="1"/>
</dbReference>
<gene>
    <name evidence="1" type="ORF">QR721_11410</name>
</gene>
<dbReference type="SUPFAM" id="SSF50814">
    <property type="entry name" value="Lipocalins"/>
    <property type="match status" value="1"/>
</dbReference>
<dbReference type="InterPro" id="IPR012674">
    <property type="entry name" value="Calycin"/>
</dbReference>
<keyword evidence="2" id="KW-1185">Reference proteome</keyword>